<evidence type="ECO:0000313" key="4">
    <source>
        <dbReference type="Proteomes" id="UP001207605"/>
    </source>
</evidence>
<evidence type="ECO:0000313" key="3">
    <source>
        <dbReference type="EMBL" id="MCU6701053.1"/>
    </source>
</evidence>
<name>A0ABT2S993_9FIRM</name>
<organism evidence="3 4">
    <name type="scientific">Dorea ammoniilytica</name>
    <dbReference type="NCBI Taxonomy" id="2981788"/>
    <lineage>
        <taxon>Bacteria</taxon>
        <taxon>Bacillati</taxon>
        <taxon>Bacillota</taxon>
        <taxon>Clostridia</taxon>
        <taxon>Lachnospirales</taxon>
        <taxon>Lachnospiraceae</taxon>
        <taxon>Dorea</taxon>
    </lineage>
</organism>
<dbReference type="RefSeq" id="WP_262582331.1">
    <property type="nucleotide sequence ID" value="NZ_JAOQJV010000024.1"/>
</dbReference>
<accession>A0ABT2S993</accession>
<sequence length="75" mass="8502">MPHISVKLYPGKSEEMKENLAKAVRKALAEESGVWSPDDISVSMEEIAPDKFEAETKAGFRKEELLIDSKYINFK</sequence>
<dbReference type="InterPro" id="IPR004370">
    <property type="entry name" value="4-OT-like_dom"/>
</dbReference>
<dbReference type="InterPro" id="IPR014347">
    <property type="entry name" value="Tautomerase/MIF_sf"/>
</dbReference>
<protein>
    <submittedName>
        <fullName evidence="3">4-oxalocrotonate tautomerase family protein</fullName>
    </submittedName>
</protein>
<dbReference type="Proteomes" id="UP001207605">
    <property type="component" value="Unassembled WGS sequence"/>
</dbReference>
<dbReference type="EMBL" id="JAOQJV010000024">
    <property type="protein sequence ID" value="MCU6701053.1"/>
    <property type="molecule type" value="Genomic_DNA"/>
</dbReference>
<feature type="domain" description="4-oxalocrotonate tautomerase-like" evidence="2">
    <location>
        <begin position="2"/>
        <end position="52"/>
    </location>
</feature>
<dbReference type="Gene3D" id="3.30.429.10">
    <property type="entry name" value="Macrophage Migration Inhibitory Factor"/>
    <property type="match status" value="1"/>
</dbReference>
<comment type="caution">
    <text evidence="3">The sequence shown here is derived from an EMBL/GenBank/DDBJ whole genome shotgun (WGS) entry which is preliminary data.</text>
</comment>
<evidence type="ECO:0000259" key="2">
    <source>
        <dbReference type="Pfam" id="PF01361"/>
    </source>
</evidence>
<reference evidence="3 4" key="1">
    <citation type="journal article" date="2021" name="ISME Commun">
        <title>Automated analysis of genomic sequences facilitates high-throughput and comprehensive description of bacteria.</title>
        <authorList>
            <person name="Hitch T.C.A."/>
        </authorList>
    </citation>
    <scope>NUCLEOTIDE SEQUENCE [LARGE SCALE GENOMIC DNA]</scope>
    <source>
        <strain evidence="3 4">Sanger_02</strain>
    </source>
</reference>
<keyword evidence="1" id="KW-0413">Isomerase</keyword>
<proteinExistence type="predicted"/>
<evidence type="ECO:0000256" key="1">
    <source>
        <dbReference type="ARBA" id="ARBA00023235"/>
    </source>
</evidence>
<dbReference type="Pfam" id="PF01361">
    <property type="entry name" value="Tautomerase"/>
    <property type="match status" value="1"/>
</dbReference>
<gene>
    <name evidence="3" type="ORF">OCV65_12545</name>
</gene>
<keyword evidence="4" id="KW-1185">Reference proteome</keyword>
<dbReference type="SUPFAM" id="SSF55331">
    <property type="entry name" value="Tautomerase/MIF"/>
    <property type="match status" value="1"/>
</dbReference>